<comment type="caution">
    <text evidence="2">The sequence shown here is derived from an EMBL/GenBank/DDBJ whole genome shotgun (WGS) entry which is preliminary data.</text>
</comment>
<dbReference type="Pfam" id="PF14286">
    <property type="entry name" value="DHHW"/>
    <property type="match status" value="1"/>
</dbReference>
<evidence type="ECO:0000256" key="1">
    <source>
        <dbReference type="SAM" id="Phobius"/>
    </source>
</evidence>
<sequence length="387" mass="45431">MKFTKDNFLKYATIILFLGFIFIFPIINIVTPDKKVSQVENKILAQLPKLSMDSISNGSFMKNFDKYSADQFPFRTDFIEIKNSYSYAIGNREFRDIYIGKDGRLMEKFIFNKDIIDKNISQVTIFARDLYNRVGVSSRLMIIPTSIAFYGDTLPKYAIYDDEKDVLGYIENLIVSNKEVNNNIDKSDYDTYIDFYTPYNILNNNKDDYIYFNTDHHWTQLGAYLAYKDMYHMDIKNTPTKVAEGFYGSYYSKALLPQIKDDNIYAYKDFDDFKVSIDLDKSFDTLYDDSKLDGKNKYQYFLHGDPAIAVINGNPKISKEILIFKDSFAHNFVPFLTSNYSKIHIVDPRYYNMDVYKYLEENSRISEVLFINNLETINSSEFYKKFA</sequence>
<gene>
    <name evidence="2" type="ORF">CHL78_009225</name>
</gene>
<dbReference type="OrthoDB" id="175771at2"/>
<name>A0A371J3Y1_9FIRM</name>
<evidence type="ECO:0000313" key="2">
    <source>
        <dbReference type="EMBL" id="RDY27388.1"/>
    </source>
</evidence>
<accession>A0A371J3Y1</accession>
<dbReference type="EMBL" id="NOJY02000013">
    <property type="protein sequence ID" value="RDY27388.1"/>
    <property type="molecule type" value="Genomic_DNA"/>
</dbReference>
<dbReference type="Proteomes" id="UP000215694">
    <property type="component" value="Unassembled WGS sequence"/>
</dbReference>
<evidence type="ECO:0008006" key="4">
    <source>
        <dbReference type="Google" id="ProtNLM"/>
    </source>
</evidence>
<evidence type="ECO:0000313" key="3">
    <source>
        <dbReference type="Proteomes" id="UP000215694"/>
    </source>
</evidence>
<keyword evidence="3" id="KW-1185">Reference proteome</keyword>
<dbReference type="RefSeq" id="WP_094366164.1">
    <property type="nucleotide sequence ID" value="NZ_NOJY02000013.1"/>
</dbReference>
<reference evidence="2 3" key="1">
    <citation type="journal article" date="2017" name="Genome Announc.">
        <title>Draft Genome Sequence of Romboutsia weinsteinii sp. nov. Strain CCRI-19649(T) Isolated from Surface Water.</title>
        <authorList>
            <person name="Maheux A.F."/>
            <person name="Boudreau D.K."/>
            <person name="Berube E."/>
            <person name="Boissinot M."/>
            <person name="Cantin P."/>
            <person name="Raymond F."/>
            <person name="Corbeil J."/>
            <person name="Omar R.F."/>
            <person name="Bergeron M.G."/>
        </authorList>
    </citation>
    <scope>NUCLEOTIDE SEQUENCE [LARGE SCALE GENOMIC DNA]</scope>
    <source>
        <strain evidence="2 3">CCRI-19649</strain>
    </source>
</reference>
<keyword evidence="1" id="KW-0472">Membrane</keyword>
<dbReference type="AlphaFoldDB" id="A0A371J3Y1"/>
<proteinExistence type="predicted"/>
<organism evidence="2 3">
    <name type="scientific">Romboutsia weinsteinii</name>
    <dbReference type="NCBI Taxonomy" id="2020949"/>
    <lineage>
        <taxon>Bacteria</taxon>
        <taxon>Bacillati</taxon>
        <taxon>Bacillota</taxon>
        <taxon>Clostridia</taxon>
        <taxon>Peptostreptococcales</taxon>
        <taxon>Peptostreptococcaceae</taxon>
        <taxon>Romboutsia</taxon>
    </lineage>
</organism>
<keyword evidence="1" id="KW-0812">Transmembrane</keyword>
<protein>
    <recommendedName>
        <fullName evidence="4">DHHW protein</fullName>
    </recommendedName>
</protein>
<keyword evidence="1" id="KW-1133">Transmembrane helix</keyword>
<dbReference type="InterPro" id="IPR025945">
    <property type="entry name" value="DHHW"/>
</dbReference>
<feature type="transmembrane region" description="Helical" evidence="1">
    <location>
        <begin position="12"/>
        <end position="31"/>
    </location>
</feature>